<evidence type="ECO:0000313" key="3">
    <source>
        <dbReference type="Proteomes" id="UP001375743"/>
    </source>
</evidence>
<accession>A0ABU8XMQ1</accession>
<dbReference type="SUPFAM" id="SSF81585">
    <property type="entry name" value="PsbU/PolX domain-like"/>
    <property type="match status" value="1"/>
</dbReference>
<gene>
    <name evidence="2" type="ORF">U1T56_04825</name>
</gene>
<organism evidence="2 3">
    <name type="scientific">Benzoatithermus flavus</name>
    <dbReference type="NCBI Taxonomy" id="3108223"/>
    <lineage>
        <taxon>Bacteria</taxon>
        <taxon>Pseudomonadati</taxon>
        <taxon>Pseudomonadota</taxon>
        <taxon>Alphaproteobacteria</taxon>
        <taxon>Geminicoccales</taxon>
        <taxon>Geminicoccaceae</taxon>
        <taxon>Benzoatithermus</taxon>
    </lineage>
</organism>
<comment type="caution">
    <text evidence="2">The sequence shown here is derived from an EMBL/GenBank/DDBJ whole genome shotgun (WGS) entry which is preliminary data.</text>
</comment>
<dbReference type="EMBL" id="JBBLZC010000003">
    <property type="protein sequence ID" value="MEK0082462.1"/>
    <property type="molecule type" value="Genomic_DNA"/>
</dbReference>
<feature type="region of interest" description="Disordered" evidence="1">
    <location>
        <begin position="41"/>
        <end position="97"/>
    </location>
</feature>
<dbReference type="Gene3D" id="1.10.150.320">
    <property type="entry name" value="Photosystem II 12 kDa extrinsic protein"/>
    <property type="match status" value="1"/>
</dbReference>
<evidence type="ECO:0000313" key="2">
    <source>
        <dbReference type="EMBL" id="MEK0082462.1"/>
    </source>
</evidence>
<dbReference type="Proteomes" id="UP001375743">
    <property type="component" value="Unassembled WGS sequence"/>
</dbReference>
<dbReference type="Pfam" id="PF12836">
    <property type="entry name" value="HHH_3"/>
    <property type="match status" value="1"/>
</dbReference>
<proteinExistence type="predicted"/>
<name>A0ABU8XMQ1_9PROT</name>
<sequence length="169" mass="17729">MGKSKKSSKGSGLRTAVDLAAAGIGLASMAYDAYFEHRACQDGLSDGDGRQQEPARTVAGDRLPGAAGAAARAIRREAAGSGEPPKQSAGEPETGMLGRTLGAVGAVTGLAEALIDLNRASPDMLMSLRKIGKKRARKIVAHRPFGRIKDLKKVLPKRVYKAVKQHLTV</sequence>
<dbReference type="RefSeq" id="WP_418158309.1">
    <property type="nucleotide sequence ID" value="NZ_JBBLZC010000003.1"/>
</dbReference>
<feature type="compositionally biased region" description="Low complexity" evidence="1">
    <location>
        <begin position="60"/>
        <end position="72"/>
    </location>
</feature>
<reference evidence="2 3" key="1">
    <citation type="submission" date="2024-01" db="EMBL/GenBank/DDBJ databases">
        <title>Multi-omics insights into the function and evolution of sodium benzoate biodegradation pathways in Benzoatithermus flavus gen. nov., sp. nov. from hot spring.</title>
        <authorList>
            <person name="Hu C.-J."/>
            <person name="Li W.-J."/>
        </authorList>
    </citation>
    <scope>NUCLEOTIDE SEQUENCE [LARGE SCALE GENOMIC DNA]</scope>
    <source>
        <strain evidence="2 3">SYSU G07066</strain>
    </source>
</reference>
<protein>
    <submittedName>
        <fullName evidence="2">Helix-hairpin-helix domain-containing protein</fullName>
    </submittedName>
</protein>
<evidence type="ECO:0000256" key="1">
    <source>
        <dbReference type="SAM" id="MobiDB-lite"/>
    </source>
</evidence>
<keyword evidence="3" id="KW-1185">Reference proteome</keyword>